<name>A0ABS1T9I6_9CLOT</name>
<feature type="domain" description="ATPase BadF/BadG/BcrA/BcrD type" evidence="1">
    <location>
        <begin position="8"/>
        <end position="166"/>
    </location>
</feature>
<sequence length="176" mass="20198">MCDRFSYAVGVNSEGERLTIGGWGSRLIEDGSEYYIGLSAIKAAISEYEMLGGRTQLTEAIKDKLKVKNLNELKYILYYKTLNDKKIQSLSKEVLKCARQGDRISLNIINSAADKLFNMADILIRRLNMYDKKYSLCLTGSIVCFDEYITNPLCDKIYNRYDNIEVFTHKIMVTKE</sequence>
<dbReference type="Gene3D" id="3.30.420.40">
    <property type="match status" value="1"/>
</dbReference>
<dbReference type="PANTHER" id="PTHR43190:SF3">
    <property type="entry name" value="N-ACETYL-D-GLUCOSAMINE KINASE"/>
    <property type="match status" value="1"/>
</dbReference>
<dbReference type="Pfam" id="PF01869">
    <property type="entry name" value="BcrAD_BadFG"/>
    <property type="match status" value="1"/>
</dbReference>
<dbReference type="InterPro" id="IPR002731">
    <property type="entry name" value="ATPase_BadF"/>
</dbReference>
<evidence type="ECO:0000259" key="1">
    <source>
        <dbReference type="Pfam" id="PF01869"/>
    </source>
</evidence>
<reference evidence="2 3" key="1">
    <citation type="submission" date="2021-01" db="EMBL/GenBank/DDBJ databases">
        <title>Genome public.</title>
        <authorList>
            <person name="Liu C."/>
            <person name="Sun Q."/>
        </authorList>
    </citation>
    <scope>NUCLEOTIDE SEQUENCE [LARGE SCALE GENOMIC DNA]</scope>
    <source>
        <strain evidence="2 3">YIM B02515</strain>
    </source>
</reference>
<comment type="caution">
    <text evidence="2">The sequence shown here is derived from an EMBL/GenBank/DDBJ whole genome shotgun (WGS) entry which is preliminary data.</text>
</comment>
<dbReference type="PANTHER" id="PTHR43190">
    <property type="entry name" value="N-ACETYL-D-GLUCOSAMINE KINASE"/>
    <property type="match status" value="1"/>
</dbReference>
<gene>
    <name evidence="2" type="ORF">JK636_09590</name>
</gene>
<dbReference type="Proteomes" id="UP000632377">
    <property type="component" value="Unassembled WGS sequence"/>
</dbReference>
<evidence type="ECO:0000313" key="3">
    <source>
        <dbReference type="Proteomes" id="UP000632377"/>
    </source>
</evidence>
<dbReference type="EMBL" id="JAESWC010000002">
    <property type="protein sequence ID" value="MBL4936013.1"/>
    <property type="molecule type" value="Genomic_DNA"/>
</dbReference>
<proteinExistence type="predicted"/>
<dbReference type="InterPro" id="IPR052519">
    <property type="entry name" value="Euk-type_GlcNAc_Kinase"/>
</dbReference>
<dbReference type="InterPro" id="IPR043129">
    <property type="entry name" value="ATPase_NBD"/>
</dbReference>
<dbReference type="SUPFAM" id="SSF53067">
    <property type="entry name" value="Actin-like ATPase domain"/>
    <property type="match status" value="1"/>
</dbReference>
<evidence type="ECO:0000313" key="2">
    <source>
        <dbReference type="EMBL" id="MBL4936013.1"/>
    </source>
</evidence>
<protein>
    <recommendedName>
        <fullName evidence="1">ATPase BadF/BadG/BcrA/BcrD type domain-containing protein</fullName>
    </recommendedName>
</protein>
<keyword evidence="3" id="KW-1185">Reference proteome</keyword>
<organism evidence="2 3">
    <name type="scientific">Clostridium rhizosphaerae</name>
    <dbReference type="NCBI Taxonomy" id="2803861"/>
    <lineage>
        <taxon>Bacteria</taxon>
        <taxon>Bacillati</taxon>
        <taxon>Bacillota</taxon>
        <taxon>Clostridia</taxon>
        <taxon>Eubacteriales</taxon>
        <taxon>Clostridiaceae</taxon>
        <taxon>Clostridium</taxon>
    </lineage>
</organism>
<accession>A0ABS1T9I6</accession>